<keyword evidence="2" id="KW-0479">Metal-binding</keyword>
<keyword evidence="1 2" id="KW-0863">Zinc-finger</keyword>
<dbReference type="EMBL" id="NBSK02000003">
    <property type="protein sequence ID" value="KAJ0218320.1"/>
    <property type="molecule type" value="Genomic_DNA"/>
</dbReference>
<gene>
    <name evidence="4" type="ORF">LSAT_V11C300149330</name>
</gene>
<proteinExistence type="inferred from homology"/>
<protein>
    <recommendedName>
        <fullName evidence="2">Protein FAR1-RELATED SEQUENCE</fullName>
    </recommendedName>
</protein>
<organism evidence="4 5">
    <name type="scientific">Lactuca sativa</name>
    <name type="common">Garden lettuce</name>
    <dbReference type="NCBI Taxonomy" id="4236"/>
    <lineage>
        <taxon>Eukaryota</taxon>
        <taxon>Viridiplantae</taxon>
        <taxon>Streptophyta</taxon>
        <taxon>Embryophyta</taxon>
        <taxon>Tracheophyta</taxon>
        <taxon>Spermatophyta</taxon>
        <taxon>Magnoliopsida</taxon>
        <taxon>eudicotyledons</taxon>
        <taxon>Gunneridae</taxon>
        <taxon>Pentapetalae</taxon>
        <taxon>asterids</taxon>
        <taxon>campanulids</taxon>
        <taxon>Asterales</taxon>
        <taxon>Asteraceae</taxon>
        <taxon>Cichorioideae</taxon>
        <taxon>Cichorieae</taxon>
        <taxon>Lactucinae</taxon>
        <taxon>Lactuca</taxon>
    </lineage>
</organism>
<dbReference type="Proteomes" id="UP000235145">
    <property type="component" value="Unassembled WGS sequence"/>
</dbReference>
<comment type="function">
    <text evidence="2">Putative transcription activator involved in regulating light control of development.</text>
</comment>
<keyword evidence="2" id="KW-0539">Nucleus</keyword>
<feature type="domain" description="SWIM-type" evidence="3">
    <location>
        <begin position="88"/>
        <end position="124"/>
    </location>
</feature>
<dbReference type="InterPro" id="IPR007527">
    <property type="entry name" value="Znf_SWIM"/>
</dbReference>
<evidence type="ECO:0000313" key="5">
    <source>
        <dbReference type="Proteomes" id="UP000235145"/>
    </source>
</evidence>
<reference evidence="4 5" key="1">
    <citation type="journal article" date="2017" name="Nat. Commun.">
        <title>Genome assembly with in vitro proximity ligation data and whole-genome triplication in lettuce.</title>
        <authorList>
            <person name="Reyes-Chin-Wo S."/>
            <person name="Wang Z."/>
            <person name="Yang X."/>
            <person name="Kozik A."/>
            <person name="Arikit S."/>
            <person name="Song C."/>
            <person name="Xia L."/>
            <person name="Froenicke L."/>
            <person name="Lavelle D.O."/>
            <person name="Truco M.J."/>
            <person name="Xia R."/>
            <person name="Zhu S."/>
            <person name="Xu C."/>
            <person name="Xu H."/>
            <person name="Xu X."/>
            <person name="Cox K."/>
            <person name="Korf I."/>
            <person name="Meyers B.C."/>
            <person name="Michelmore R.W."/>
        </authorList>
    </citation>
    <scope>NUCLEOTIDE SEQUENCE [LARGE SCALE GENOMIC DNA]</scope>
    <source>
        <strain evidence="5">cv. Salinas</strain>
        <tissue evidence="4">Seedlings</tissue>
    </source>
</reference>
<keyword evidence="2" id="KW-0862">Zinc</keyword>
<dbReference type="GO" id="GO:0006355">
    <property type="term" value="P:regulation of DNA-templated transcription"/>
    <property type="evidence" value="ECO:0007669"/>
    <property type="project" value="UniProtKB-UniRule"/>
</dbReference>
<comment type="caution">
    <text evidence="4">The sequence shown here is derived from an EMBL/GenBank/DDBJ whole genome shotgun (WGS) entry which is preliminary data.</text>
</comment>
<keyword evidence="5" id="KW-1185">Reference proteome</keyword>
<dbReference type="Pfam" id="PF04434">
    <property type="entry name" value="SWIM"/>
    <property type="match status" value="1"/>
</dbReference>
<dbReference type="GO" id="GO:0005634">
    <property type="term" value="C:nucleus"/>
    <property type="evidence" value="ECO:0007669"/>
    <property type="project" value="UniProtKB-SubCell"/>
</dbReference>
<sequence>MINKMNDQKDQYPNYSFEFLYADEREKAFYAEFGEVISFDVINIYNLHNLYIYDGSWYFHYKYVGTKNGWELYKVEQQDKINDLKIEFEVEIKLQENDVKCTCEHFNRFGTLCRHVFNILMKHGIKEIPEHYIENRWRKDVISMHYHFCRHVYDT</sequence>
<name>A0A9R1XKN6_LACSA</name>
<dbReference type="PANTHER" id="PTHR31669">
    <property type="entry name" value="PROTEIN FAR1-RELATED SEQUENCE 10-RELATED"/>
    <property type="match status" value="1"/>
</dbReference>
<dbReference type="InterPro" id="IPR031052">
    <property type="entry name" value="FHY3/FAR1"/>
</dbReference>
<dbReference type="PANTHER" id="PTHR31669:SF306">
    <property type="entry name" value="PROTEIN FAR1-RELATED SEQUENCE"/>
    <property type="match status" value="1"/>
</dbReference>
<dbReference type="AlphaFoldDB" id="A0A9R1XKN6"/>
<dbReference type="PROSITE" id="PS50966">
    <property type="entry name" value="ZF_SWIM"/>
    <property type="match status" value="1"/>
</dbReference>
<evidence type="ECO:0000313" key="4">
    <source>
        <dbReference type="EMBL" id="KAJ0218320.1"/>
    </source>
</evidence>
<evidence type="ECO:0000256" key="2">
    <source>
        <dbReference type="RuleBase" id="RU367018"/>
    </source>
</evidence>
<accession>A0A9R1XKN6</accession>
<evidence type="ECO:0000256" key="1">
    <source>
        <dbReference type="PROSITE-ProRule" id="PRU00325"/>
    </source>
</evidence>
<evidence type="ECO:0000259" key="3">
    <source>
        <dbReference type="PROSITE" id="PS50966"/>
    </source>
</evidence>
<comment type="similarity">
    <text evidence="2">Belongs to the FHY3/FAR1 family.</text>
</comment>
<dbReference type="GO" id="GO:0008270">
    <property type="term" value="F:zinc ion binding"/>
    <property type="evidence" value="ECO:0007669"/>
    <property type="project" value="UniProtKB-UniRule"/>
</dbReference>
<comment type="subcellular location">
    <subcellularLocation>
        <location evidence="2">Nucleus</location>
    </subcellularLocation>
</comment>